<evidence type="ECO:0000313" key="6">
    <source>
        <dbReference type="EnsemblPlants" id="KEH42059"/>
    </source>
</evidence>
<dbReference type="Pfam" id="PF00657">
    <property type="entry name" value="Lipase_GDSL"/>
    <property type="match status" value="1"/>
</dbReference>
<evidence type="ECO:0000313" key="7">
    <source>
        <dbReference type="Proteomes" id="UP000002051"/>
    </source>
</evidence>
<proteinExistence type="inferred from homology"/>
<dbReference type="PANTHER" id="PTHR46020">
    <property type="entry name" value="OSJNBB0059K02.9 PROTEIN"/>
    <property type="match status" value="1"/>
</dbReference>
<gene>
    <name evidence="5" type="ordered locus">MTR_1g060530</name>
</gene>
<evidence type="ECO:0000313" key="5">
    <source>
        <dbReference type="EMBL" id="KEH42059.1"/>
    </source>
</evidence>
<dbReference type="EnsemblPlants" id="KEH42059">
    <property type="protein sequence ID" value="KEH42059"/>
    <property type="gene ID" value="MTR_1g060530"/>
</dbReference>
<evidence type="ECO:0000256" key="2">
    <source>
        <dbReference type="ARBA" id="ARBA00022801"/>
    </source>
</evidence>
<comment type="similarity">
    <text evidence="1">Belongs to the 'GDSL' lipolytic enzyme family.</text>
</comment>
<keyword evidence="4" id="KW-0443">Lipid metabolism</keyword>
<name>A0A072VJ48_MEDTR</name>
<evidence type="ECO:0000256" key="4">
    <source>
        <dbReference type="ARBA" id="ARBA00023098"/>
    </source>
</evidence>
<keyword evidence="2" id="KW-0378">Hydrolase</keyword>
<keyword evidence="7" id="KW-1185">Reference proteome</keyword>
<evidence type="ECO:0000256" key="1">
    <source>
        <dbReference type="ARBA" id="ARBA00008668"/>
    </source>
</evidence>
<dbReference type="Gene3D" id="3.40.50.1110">
    <property type="entry name" value="SGNH hydrolase"/>
    <property type="match status" value="1"/>
</dbReference>
<accession>A0A072VJ48</accession>
<dbReference type="InterPro" id="IPR001087">
    <property type="entry name" value="GDSL"/>
</dbReference>
<dbReference type="InterPro" id="IPR036514">
    <property type="entry name" value="SGNH_hydro_sf"/>
</dbReference>
<dbReference type="PANTHER" id="PTHR46020:SF30">
    <property type="entry name" value="GDSL-LIKE LIPASE_ACYLHYDROLASE"/>
    <property type="match status" value="1"/>
</dbReference>
<dbReference type="Proteomes" id="UP000002051">
    <property type="component" value="Unassembled WGS sequence"/>
</dbReference>
<dbReference type="GO" id="GO:0016788">
    <property type="term" value="F:hydrolase activity, acting on ester bonds"/>
    <property type="evidence" value="ECO:0007669"/>
    <property type="project" value="InterPro"/>
</dbReference>
<dbReference type="EMBL" id="CM001217">
    <property type="protein sequence ID" value="KEH42059.1"/>
    <property type="molecule type" value="Genomic_DNA"/>
</dbReference>
<reference evidence="5 7" key="1">
    <citation type="journal article" date="2011" name="Nature">
        <title>The Medicago genome provides insight into the evolution of rhizobial symbioses.</title>
        <authorList>
            <person name="Young N.D."/>
            <person name="Debelle F."/>
            <person name="Oldroyd G.E."/>
            <person name="Geurts R."/>
            <person name="Cannon S.B."/>
            <person name="Udvardi M.K."/>
            <person name="Benedito V.A."/>
            <person name="Mayer K.F."/>
            <person name="Gouzy J."/>
            <person name="Schoof H."/>
            <person name="Van de Peer Y."/>
            <person name="Proost S."/>
            <person name="Cook D.R."/>
            <person name="Meyers B.C."/>
            <person name="Spannagl M."/>
            <person name="Cheung F."/>
            <person name="De Mita S."/>
            <person name="Krishnakumar V."/>
            <person name="Gundlach H."/>
            <person name="Zhou S."/>
            <person name="Mudge J."/>
            <person name="Bharti A.K."/>
            <person name="Murray J.D."/>
            <person name="Naoumkina M.A."/>
            <person name="Rosen B."/>
            <person name="Silverstein K.A."/>
            <person name="Tang H."/>
            <person name="Rombauts S."/>
            <person name="Zhao P.X."/>
            <person name="Zhou P."/>
            <person name="Barbe V."/>
            <person name="Bardou P."/>
            <person name="Bechner M."/>
            <person name="Bellec A."/>
            <person name="Berger A."/>
            <person name="Berges H."/>
            <person name="Bidwell S."/>
            <person name="Bisseling T."/>
            <person name="Choisne N."/>
            <person name="Couloux A."/>
            <person name="Denny R."/>
            <person name="Deshpande S."/>
            <person name="Dai X."/>
            <person name="Doyle J.J."/>
            <person name="Dudez A.M."/>
            <person name="Farmer A.D."/>
            <person name="Fouteau S."/>
            <person name="Franken C."/>
            <person name="Gibelin C."/>
            <person name="Gish J."/>
            <person name="Goldstein S."/>
            <person name="Gonzalez A.J."/>
            <person name="Green P.J."/>
            <person name="Hallab A."/>
            <person name="Hartog M."/>
            <person name="Hua A."/>
            <person name="Humphray S.J."/>
            <person name="Jeong D.H."/>
            <person name="Jing Y."/>
            <person name="Jocker A."/>
            <person name="Kenton S.M."/>
            <person name="Kim D.J."/>
            <person name="Klee K."/>
            <person name="Lai H."/>
            <person name="Lang C."/>
            <person name="Lin S."/>
            <person name="Macmil S.L."/>
            <person name="Magdelenat G."/>
            <person name="Matthews L."/>
            <person name="McCorrison J."/>
            <person name="Monaghan E.L."/>
            <person name="Mun J.H."/>
            <person name="Najar F.Z."/>
            <person name="Nicholson C."/>
            <person name="Noirot C."/>
            <person name="O'Bleness M."/>
            <person name="Paule C.R."/>
            <person name="Poulain J."/>
            <person name="Prion F."/>
            <person name="Qin B."/>
            <person name="Qu C."/>
            <person name="Retzel E.F."/>
            <person name="Riddle C."/>
            <person name="Sallet E."/>
            <person name="Samain S."/>
            <person name="Samson N."/>
            <person name="Sanders I."/>
            <person name="Saurat O."/>
            <person name="Scarpelli C."/>
            <person name="Schiex T."/>
            <person name="Segurens B."/>
            <person name="Severin A.J."/>
            <person name="Sherrier D.J."/>
            <person name="Shi R."/>
            <person name="Sims S."/>
            <person name="Singer S.R."/>
            <person name="Sinharoy S."/>
            <person name="Sterck L."/>
            <person name="Viollet A."/>
            <person name="Wang B.B."/>
            <person name="Wang K."/>
            <person name="Wang M."/>
            <person name="Wang X."/>
            <person name="Warfsmann J."/>
            <person name="Weissenbach J."/>
            <person name="White D.D."/>
            <person name="White J.D."/>
            <person name="Wiley G.B."/>
            <person name="Wincker P."/>
            <person name="Xing Y."/>
            <person name="Yang L."/>
            <person name="Yao Z."/>
            <person name="Ying F."/>
            <person name="Zhai J."/>
            <person name="Zhou L."/>
            <person name="Zuber A."/>
            <person name="Denarie J."/>
            <person name="Dixon R.A."/>
            <person name="May G.D."/>
            <person name="Schwartz D.C."/>
            <person name="Rogers J."/>
            <person name="Quetier F."/>
            <person name="Town C.D."/>
            <person name="Roe B.A."/>
        </authorList>
    </citation>
    <scope>NUCLEOTIDE SEQUENCE [LARGE SCALE GENOMIC DNA]</scope>
    <source>
        <strain evidence="5">A17</strain>
        <strain evidence="6 7">cv. Jemalong A17</strain>
    </source>
</reference>
<dbReference type="STRING" id="3880.A0A072VJ48"/>
<sequence>MSHHLTILYRGLKSNNLKVTVLYRGLKFNNLKGFPSFIESVINQTTTNLIHLQSLGFKRIVVGDLQPLGCLPQATAQTSFQSCNSTFNDLVALHNNLLNQSITRMNQQSKPRITTHSQSSAFSIVSSQCGITLQTV</sequence>
<evidence type="ECO:0000256" key="3">
    <source>
        <dbReference type="ARBA" id="ARBA00022963"/>
    </source>
</evidence>
<dbReference type="GO" id="GO:0016042">
    <property type="term" value="P:lipid catabolic process"/>
    <property type="evidence" value="ECO:0007669"/>
    <property type="project" value="UniProtKB-KW"/>
</dbReference>
<protein>
    <submittedName>
        <fullName evidence="5">GDSL esterase/lipase plant-like protein, putative</fullName>
    </submittedName>
</protein>
<reference evidence="6" key="3">
    <citation type="submission" date="2015-04" db="UniProtKB">
        <authorList>
            <consortium name="EnsemblPlants"/>
        </authorList>
    </citation>
    <scope>IDENTIFICATION</scope>
    <source>
        <strain evidence="6">cv. Jemalong A17</strain>
    </source>
</reference>
<dbReference type="AlphaFoldDB" id="A0A072VJ48"/>
<dbReference type="HOGENOM" id="CLU_1878476_0_0_1"/>
<reference evidence="5 7" key="2">
    <citation type="journal article" date="2014" name="BMC Genomics">
        <title>An improved genome release (version Mt4.0) for the model legume Medicago truncatula.</title>
        <authorList>
            <person name="Tang H."/>
            <person name="Krishnakumar V."/>
            <person name="Bidwell S."/>
            <person name="Rosen B."/>
            <person name="Chan A."/>
            <person name="Zhou S."/>
            <person name="Gentzbittel L."/>
            <person name="Childs K.L."/>
            <person name="Yandell M."/>
            <person name="Gundlach H."/>
            <person name="Mayer K.F."/>
            <person name="Schwartz D.C."/>
            <person name="Town C.D."/>
        </authorList>
    </citation>
    <scope>GENOME REANNOTATION</scope>
    <source>
        <strain evidence="5">A17</strain>
        <strain evidence="6 7">cv. Jemalong A17</strain>
    </source>
</reference>
<organism evidence="5 7">
    <name type="scientific">Medicago truncatula</name>
    <name type="common">Barrel medic</name>
    <name type="synonym">Medicago tribuloides</name>
    <dbReference type="NCBI Taxonomy" id="3880"/>
    <lineage>
        <taxon>Eukaryota</taxon>
        <taxon>Viridiplantae</taxon>
        <taxon>Streptophyta</taxon>
        <taxon>Embryophyta</taxon>
        <taxon>Tracheophyta</taxon>
        <taxon>Spermatophyta</taxon>
        <taxon>Magnoliopsida</taxon>
        <taxon>eudicotyledons</taxon>
        <taxon>Gunneridae</taxon>
        <taxon>Pentapetalae</taxon>
        <taxon>rosids</taxon>
        <taxon>fabids</taxon>
        <taxon>Fabales</taxon>
        <taxon>Fabaceae</taxon>
        <taxon>Papilionoideae</taxon>
        <taxon>50 kb inversion clade</taxon>
        <taxon>NPAAA clade</taxon>
        <taxon>Hologalegina</taxon>
        <taxon>IRL clade</taxon>
        <taxon>Trifolieae</taxon>
        <taxon>Medicago</taxon>
    </lineage>
</organism>
<keyword evidence="3" id="KW-0442">Lipid degradation</keyword>